<keyword evidence="3" id="KW-1185">Reference proteome</keyword>
<dbReference type="EMBL" id="LT630003">
    <property type="protein sequence ID" value="SET56934.1"/>
    <property type="molecule type" value="Genomic_DNA"/>
</dbReference>
<protein>
    <submittedName>
        <fullName evidence="2">Phage late control gene D protein (GPD)</fullName>
    </submittedName>
</protein>
<evidence type="ECO:0000313" key="2">
    <source>
        <dbReference type="EMBL" id="SET56934.1"/>
    </source>
</evidence>
<name>A0ABY1C2H6_9FIRM</name>
<dbReference type="SUPFAM" id="SSF69279">
    <property type="entry name" value="Phage tail proteins"/>
    <property type="match status" value="1"/>
</dbReference>
<dbReference type="Gene3D" id="3.55.50.10">
    <property type="entry name" value="Baseplate protein-like domains"/>
    <property type="match status" value="1"/>
</dbReference>
<proteinExistence type="predicted"/>
<organism evidence="2 3">
    <name type="scientific">Lacrimispora sphenoides JCM 1415</name>
    <dbReference type="NCBI Taxonomy" id="1297793"/>
    <lineage>
        <taxon>Bacteria</taxon>
        <taxon>Bacillati</taxon>
        <taxon>Bacillota</taxon>
        <taxon>Clostridia</taxon>
        <taxon>Lachnospirales</taxon>
        <taxon>Lachnospiraceae</taxon>
        <taxon>Lacrimispora</taxon>
    </lineage>
</organism>
<dbReference type="RefSeq" id="WP_100041415.1">
    <property type="nucleotide sequence ID" value="NZ_LT630003.1"/>
</dbReference>
<gene>
    <name evidence="2" type="ORF">SAMN02745906_0421</name>
</gene>
<evidence type="ECO:0000313" key="3">
    <source>
        <dbReference type="Proteomes" id="UP000198970"/>
    </source>
</evidence>
<accession>A0ABY1C2H6</accession>
<sequence length="464" mass="52590">MGERRIAIKPFEMISILDYVGIQEVNEHGIVKVKGLIRAEYKEEYIRMAAGETWVQILAYDDNGNESILFYGVLTDFSIQSAGNGCVMELILFTGTRLMDYKKHFRSFQKDSYTYKQIVEICNESYSQSGVIMTEGKDSFLPGFVLQYEETDWEFLKRIASFHNTVIVPTCKVKGERYFFGLPDRKAMIEFDTEDYTVRQEAEEYTRKSAGGLNIGKADAVSYIVESREFFELGDKVTFQGMNLYVAKIQTSWLGNELSHKYYLRTPKGLKVIKSYLDDIIGLSLFGTVTAVKDERVKVSIRDDENRQSGNRWFSYSTVYSSPDGAGWYCMPETGDTVRLYFPSEDETNAYVISAFQENQGAGIRRNPDNKIWRNKKGKEIRITPDQILITNNKGMSVELSDRKGIKIVSDSSVSIKAADDICINSMNAGVELSASNSIVLRQGDTVMRMADGISFNGAKINLQ</sequence>
<evidence type="ECO:0000259" key="1">
    <source>
        <dbReference type="Pfam" id="PF04717"/>
    </source>
</evidence>
<dbReference type="Proteomes" id="UP000198970">
    <property type="component" value="Chromosome I"/>
</dbReference>
<dbReference type="InterPro" id="IPR006531">
    <property type="entry name" value="Gp5/Vgr_OB"/>
</dbReference>
<feature type="domain" description="Gp5/Type VI secretion system Vgr protein OB-fold" evidence="1">
    <location>
        <begin position="287"/>
        <end position="355"/>
    </location>
</feature>
<dbReference type="Pfam" id="PF04717">
    <property type="entry name" value="Phage_base_V"/>
    <property type="match status" value="1"/>
</dbReference>
<reference evidence="2 3" key="1">
    <citation type="submission" date="2016-10" db="EMBL/GenBank/DDBJ databases">
        <authorList>
            <person name="Varghese N."/>
            <person name="Submissions S."/>
        </authorList>
    </citation>
    <scope>NUCLEOTIDE SEQUENCE [LARGE SCALE GENOMIC DNA]</scope>
    <source>
        <strain evidence="2 3">ATCC 19403</strain>
    </source>
</reference>